<feature type="transmembrane region" description="Helical" evidence="6">
    <location>
        <begin position="17"/>
        <end position="34"/>
    </location>
</feature>
<dbReference type="PANTHER" id="PTHR43390:SF1">
    <property type="entry name" value="CHLOROPLAST PROCESSING PEPTIDASE"/>
    <property type="match status" value="1"/>
</dbReference>
<evidence type="ECO:0000256" key="4">
    <source>
        <dbReference type="ARBA" id="ARBA00019232"/>
    </source>
</evidence>
<evidence type="ECO:0000256" key="6">
    <source>
        <dbReference type="RuleBase" id="RU362042"/>
    </source>
</evidence>
<keyword evidence="6" id="KW-0472">Membrane</keyword>
<dbReference type="InterPro" id="IPR019757">
    <property type="entry name" value="Pept_S26A_signal_pept_1_Lys-AS"/>
</dbReference>
<keyword evidence="5 6" id="KW-0378">Hydrolase</keyword>
<dbReference type="Gene3D" id="2.10.109.10">
    <property type="entry name" value="Umud Fragment, subunit A"/>
    <property type="match status" value="1"/>
</dbReference>
<name>A0ABV4K1L2_9BACT</name>
<evidence type="ECO:0000256" key="5">
    <source>
        <dbReference type="ARBA" id="ARBA00022801"/>
    </source>
</evidence>
<dbReference type="PROSITE" id="PS00760">
    <property type="entry name" value="SPASE_I_2"/>
    <property type="match status" value="1"/>
</dbReference>
<feature type="transmembrane region" description="Helical" evidence="6">
    <location>
        <begin position="101"/>
        <end position="118"/>
    </location>
</feature>
<dbReference type="EC" id="3.4.21.89" evidence="3 6"/>
<gene>
    <name evidence="8" type="primary">lepB</name>
    <name evidence="8" type="ORF">AB6M95_08825</name>
</gene>
<accession>A0ABV4K1L2</accession>
<evidence type="ECO:0000256" key="1">
    <source>
        <dbReference type="ARBA" id="ARBA00000677"/>
    </source>
</evidence>
<keyword evidence="6" id="KW-0812">Transmembrane</keyword>
<dbReference type="RefSeq" id="WP_371386369.1">
    <property type="nucleotide sequence ID" value="NZ_JBGLYH010000020.1"/>
</dbReference>
<dbReference type="InterPro" id="IPR036286">
    <property type="entry name" value="LexA/Signal_pep-like_sf"/>
</dbReference>
<evidence type="ECO:0000313" key="8">
    <source>
        <dbReference type="EMBL" id="MEZ7196848.1"/>
    </source>
</evidence>
<sequence length="282" mass="31080">MADIDAPAAAVAKPRNPWLALVLSLAAVGLGQVYNGQWKKGAGFYLAELLVALVMVLFWADFAAMLLCVSILLGYNLFVAGEAFATARKSSGYTFKPCNRWWIYLLCLAVSLGSGAAFERVVKGWFFKAYEVPSASMLPTIRVGDHFMVEVLEPEDALKRGDIVIFCMPETRGRDFVKRIVGLPGETVEIKARQVFVDGAALSEPYVCYTRQGNLPVRDIFGPVTLGAGEYFLMGDNREDSFDSRWLGPVPRDKITGRAGYIYFPGDMNAPDWADRLGAPLR</sequence>
<evidence type="ECO:0000313" key="9">
    <source>
        <dbReference type="Proteomes" id="UP001568698"/>
    </source>
</evidence>
<feature type="transmembrane region" description="Helical" evidence="6">
    <location>
        <begin position="46"/>
        <end position="73"/>
    </location>
</feature>
<organism evidence="8 9">
    <name type="scientific">Pseudodesulfovibrio karagichevae</name>
    <dbReference type="NCBI Taxonomy" id="3239305"/>
    <lineage>
        <taxon>Bacteria</taxon>
        <taxon>Pseudomonadati</taxon>
        <taxon>Thermodesulfobacteriota</taxon>
        <taxon>Desulfovibrionia</taxon>
        <taxon>Desulfovibrionales</taxon>
        <taxon>Desulfovibrionaceae</taxon>
    </lineage>
</organism>
<keyword evidence="6" id="KW-0645">Protease</keyword>
<dbReference type="Pfam" id="PF10502">
    <property type="entry name" value="Peptidase_S26"/>
    <property type="match status" value="1"/>
</dbReference>
<comment type="caution">
    <text evidence="8">The sequence shown here is derived from an EMBL/GenBank/DDBJ whole genome shotgun (WGS) entry which is preliminary data.</text>
</comment>
<proteinExistence type="inferred from homology"/>
<dbReference type="Proteomes" id="UP001568698">
    <property type="component" value="Unassembled WGS sequence"/>
</dbReference>
<dbReference type="GO" id="GO:0009003">
    <property type="term" value="F:signal peptidase activity"/>
    <property type="evidence" value="ECO:0007669"/>
    <property type="project" value="UniProtKB-EC"/>
</dbReference>
<evidence type="ECO:0000256" key="2">
    <source>
        <dbReference type="ARBA" id="ARBA00009370"/>
    </source>
</evidence>
<reference evidence="8 9" key="1">
    <citation type="submission" date="2024-08" db="EMBL/GenBank/DDBJ databases">
        <title>Sulfate-reducing bacteria isolated from formation water of the oil field in Kazakhstan and description of Pseudodesulfovibrio sp.</title>
        <authorList>
            <person name="Bidzhieva S.K."/>
            <person name="Tourova T.P."/>
            <person name="Grouzdev D.S."/>
            <person name="Beletsky A.V."/>
            <person name="Sokolova D.S."/>
            <person name="Samigullina S.R."/>
            <person name="Poltaraus A.B."/>
            <person name="Avtukh A.N."/>
            <person name="Tereshina V.M."/>
            <person name="Zhaparov N.S."/>
            <person name="Mardanov A.V."/>
            <person name="Nazina T.N."/>
        </authorList>
    </citation>
    <scope>NUCLEOTIDE SEQUENCE [LARGE SCALE GENOMIC DNA]</scope>
    <source>
        <strain evidence="8 9">9FUS</strain>
    </source>
</reference>
<protein>
    <recommendedName>
        <fullName evidence="4 6">Signal peptidase I</fullName>
        <ecNumber evidence="3 6">3.4.21.89</ecNumber>
    </recommendedName>
</protein>
<comment type="caution">
    <text evidence="6">Lacks conserved residue(s) required for the propagation of feature annotation.</text>
</comment>
<dbReference type="PANTHER" id="PTHR43390">
    <property type="entry name" value="SIGNAL PEPTIDASE I"/>
    <property type="match status" value="1"/>
</dbReference>
<keyword evidence="6" id="KW-1133">Transmembrane helix</keyword>
<evidence type="ECO:0000256" key="3">
    <source>
        <dbReference type="ARBA" id="ARBA00013208"/>
    </source>
</evidence>
<dbReference type="SUPFAM" id="SSF51306">
    <property type="entry name" value="LexA/Signal peptidase"/>
    <property type="match status" value="1"/>
</dbReference>
<keyword evidence="9" id="KW-1185">Reference proteome</keyword>
<feature type="domain" description="Peptidase S26" evidence="7">
    <location>
        <begin position="120"/>
        <end position="263"/>
    </location>
</feature>
<comment type="similarity">
    <text evidence="2 6">Belongs to the peptidase S26 family.</text>
</comment>
<evidence type="ECO:0000259" key="7">
    <source>
        <dbReference type="Pfam" id="PF10502"/>
    </source>
</evidence>
<comment type="subcellular location">
    <subcellularLocation>
        <location evidence="6">Membrane</location>
        <topology evidence="6">Single-pass type II membrane protein</topology>
    </subcellularLocation>
</comment>
<dbReference type="EMBL" id="JBGLYH010000020">
    <property type="protein sequence ID" value="MEZ7196848.1"/>
    <property type="molecule type" value="Genomic_DNA"/>
</dbReference>
<dbReference type="NCBIfam" id="TIGR02227">
    <property type="entry name" value="sigpep_I_bact"/>
    <property type="match status" value="1"/>
</dbReference>
<dbReference type="PRINTS" id="PR00727">
    <property type="entry name" value="LEADERPTASE"/>
</dbReference>
<comment type="catalytic activity">
    <reaction evidence="1 6">
        <text>Cleavage of hydrophobic, N-terminal signal or leader sequences from secreted and periplasmic proteins.</text>
        <dbReference type="EC" id="3.4.21.89"/>
    </reaction>
</comment>
<dbReference type="CDD" id="cd06530">
    <property type="entry name" value="S26_SPase_I"/>
    <property type="match status" value="1"/>
</dbReference>
<dbReference type="InterPro" id="IPR000223">
    <property type="entry name" value="Pept_S26A_signal_pept_1"/>
</dbReference>
<dbReference type="InterPro" id="IPR019533">
    <property type="entry name" value="Peptidase_S26"/>
</dbReference>